<proteinExistence type="inferred from homology"/>
<dbReference type="GO" id="GO:0005737">
    <property type="term" value="C:cytoplasm"/>
    <property type="evidence" value="ECO:0007669"/>
    <property type="project" value="UniProtKB-SubCell"/>
</dbReference>
<comment type="subcellular location">
    <subcellularLocation>
        <location evidence="4">Cytoplasm</location>
    </subcellularLocation>
</comment>
<comment type="similarity">
    <text evidence="4">Belongs to the FliW family.</text>
</comment>
<dbReference type="AlphaFoldDB" id="A0A517DX79"/>
<dbReference type="KEGG" id="sted:SPTER_33850"/>
<keyword evidence="2 4" id="KW-1005">Bacterial flagellum biogenesis</keyword>
<dbReference type="EMBL" id="CP036259">
    <property type="protein sequence ID" value="QDR81965.1"/>
    <property type="molecule type" value="Genomic_DNA"/>
</dbReference>
<keyword evidence="5" id="KW-0966">Cell projection</keyword>
<dbReference type="GO" id="GO:0006417">
    <property type="term" value="P:regulation of translation"/>
    <property type="evidence" value="ECO:0007669"/>
    <property type="project" value="UniProtKB-KW"/>
</dbReference>
<keyword evidence="5" id="KW-0969">Cilium</keyword>
<dbReference type="HAMAP" id="MF_01185">
    <property type="entry name" value="FliW"/>
    <property type="match status" value="1"/>
</dbReference>
<keyword evidence="3 4" id="KW-0810">Translation regulation</keyword>
<dbReference type="Gene3D" id="2.30.290.10">
    <property type="entry name" value="BH3618-like"/>
    <property type="match status" value="1"/>
</dbReference>
<keyword evidence="5" id="KW-0282">Flagellum</keyword>
<dbReference type="PANTHER" id="PTHR39190:SF1">
    <property type="entry name" value="FLAGELLAR ASSEMBLY FACTOR FLIW"/>
    <property type="match status" value="1"/>
</dbReference>
<sequence>MLIQSTRFGEIEIADSALIRFPAGLPGFPAEHAFAFLPYQPDSPFAFLQSATDPDLSFVITDPFPFFKEYCFKLEDTIIAELGLADDNPPKIVNIVRIPEKTEEMTANLLAPIVINWVSRTAMQIVLEKSPYTVRHRLFPQGLPNQAAKGGK</sequence>
<dbReference type="RefSeq" id="WP_144351392.1">
    <property type="nucleotide sequence ID" value="NZ_CP036259.1"/>
</dbReference>
<gene>
    <name evidence="4 5" type="primary">fliW</name>
    <name evidence="5" type="ORF">SPTER_33850</name>
</gene>
<evidence type="ECO:0000256" key="3">
    <source>
        <dbReference type="ARBA" id="ARBA00022845"/>
    </source>
</evidence>
<evidence type="ECO:0000313" key="6">
    <source>
        <dbReference type="Proteomes" id="UP000320776"/>
    </source>
</evidence>
<dbReference type="InterPro" id="IPR024046">
    <property type="entry name" value="Flagellar_assmbl_FliW_dom_sf"/>
</dbReference>
<organism evidence="5 6">
    <name type="scientific">Sporomusa termitida</name>
    <dbReference type="NCBI Taxonomy" id="2377"/>
    <lineage>
        <taxon>Bacteria</taxon>
        <taxon>Bacillati</taxon>
        <taxon>Bacillota</taxon>
        <taxon>Negativicutes</taxon>
        <taxon>Selenomonadales</taxon>
        <taxon>Sporomusaceae</taxon>
        <taxon>Sporomusa</taxon>
    </lineage>
</organism>
<dbReference type="GO" id="GO:0044780">
    <property type="term" value="P:bacterial-type flagellum assembly"/>
    <property type="evidence" value="ECO:0007669"/>
    <property type="project" value="UniProtKB-UniRule"/>
</dbReference>
<evidence type="ECO:0000256" key="2">
    <source>
        <dbReference type="ARBA" id="ARBA00022795"/>
    </source>
</evidence>
<keyword evidence="4" id="KW-0143">Chaperone</keyword>
<evidence type="ECO:0000256" key="1">
    <source>
        <dbReference type="ARBA" id="ARBA00022490"/>
    </source>
</evidence>
<accession>A0A517DX79</accession>
<dbReference type="SUPFAM" id="SSF141457">
    <property type="entry name" value="BH3618-like"/>
    <property type="match status" value="1"/>
</dbReference>
<reference evidence="5 6" key="1">
    <citation type="submission" date="2019-02" db="EMBL/GenBank/DDBJ databases">
        <title>Closed genome of Sporomusa termitida DSM 4440.</title>
        <authorList>
            <person name="Poehlein A."/>
            <person name="Daniel R."/>
        </authorList>
    </citation>
    <scope>NUCLEOTIDE SEQUENCE [LARGE SCALE GENOMIC DNA]</scope>
    <source>
        <strain evidence="5 6">DSM 4440</strain>
    </source>
</reference>
<dbReference type="OrthoDB" id="9801235at2"/>
<keyword evidence="1 4" id="KW-0963">Cytoplasm</keyword>
<name>A0A517DX79_9FIRM</name>
<dbReference type="PANTHER" id="PTHR39190">
    <property type="entry name" value="FLAGELLAR ASSEMBLY FACTOR FLIW"/>
    <property type="match status" value="1"/>
</dbReference>
<dbReference type="Proteomes" id="UP000320776">
    <property type="component" value="Chromosome"/>
</dbReference>
<protein>
    <recommendedName>
        <fullName evidence="4">Flagellar assembly factor FliW</fullName>
    </recommendedName>
</protein>
<dbReference type="InterPro" id="IPR003775">
    <property type="entry name" value="Flagellar_assembly_factor_FliW"/>
</dbReference>
<evidence type="ECO:0000313" key="5">
    <source>
        <dbReference type="EMBL" id="QDR81965.1"/>
    </source>
</evidence>
<comment type="subunit">
    <text evidence="4">Interacts with translational regulator CsrA and flagellin(s).</text>
</comment>
<evidence type="ECO:0000256" key="4">
    <source>
        <dbReference type="HAMAP-Rule" id="MF_01185"/>
    </source>
</evidence>
<dbReference type="Pfam" id="PF02623">
    <property type="entry name" value="FliW"/>
    <property type="match status" value="1"/>
</dbReference>
<comment type="function">
    <text evidence="4">Acts as an anti-CsrA protein, binds CsrA and prevents it from repressing translation of its target genes, one of which is flagellin. Binds to flagellin and participates in the assembly of the flagellum.</text>
</comment>
<keyword evidence="6" id="KW-1185">Reference proteome</keyword>